<evidence type="ECO:0000256" key="1">
    <source>
        <dbReference type="ARBA" id="ARBA00022603"/>
    </source>
</evidence>
<dbReference type="InterPro" id="IPR004159">
    <property type="entry name" value="Put_SAM_MeTrfase"/>
</dbReference>
<gene>
    <name evidence="4" type="ORF">LSAT_V11C500288390</name>
</gene>
<dbReference type="Pfam" id="PF03141">
    <property type="entry name" value="Methyltransf_29"/>
    <property type="match status" value="1"/>
</dbReference>
<keyword evidence="5" id="KW-1185">Reference proteome</keyword>
<dbReference type="EMBL" id="NBSK02000005">
    <property type="protein sequence ID" value="KAJ0204510.1"/>
    <property type="molecule type" value="Genomic_DNA"/>
</dbReference>
<keyword evidence="3" id="KW-0812">Transmembrane</keyword>
<keyword evidence="3" id="KW-0808">Transferase</keyword>
<dbReference type="GO" id="GO:0016020">
    <property type="term" value="C:membrane"/>
    <property type="evidence" value="ECO:0007669"/>
    <property type="project" value="UniProtKB-SubCell"/>
</dbReference>
<comment type="subcellular location">
    <subcellularLocation>
        <location evidence="3">Membrane</location>
        <topology evidence="3">Single-pass type II membrane protein</topology>
    </subcellularLocation>
</comment>
<evidence type="ECO:0000313" key="4">
    <source>
        <dbReference type="EMBL" id="KAJ0204510.1"/>
    </source>
</evidence>
<dbReference type="GO" id="GO:0008168">
    <property type="term" value="F:methyltransferase activity"/>
    <property type="evidence" value="ECO:0007669"/>
    <property type="project" value="UniProtKB-UniRule"/>
</dbReference>
<feature type="transmembrane region" description="Helical" evidence="3">
    <location>
        <begin position="36"/>
        <end position="55"/>
    </location>
</feature>
<dbReference type="EC" id="2.1.1.-" evidence="3"/>
<evidence type="ECO:0000256" key="3">
    <source>
        <dbReference type="RuleBase" id="RU366043"/>
    </source>
</evidence>
<dbReference type="PANTHER" id="PTHR10108:SF1130">
    <property type="entry name" value="METHYLTRANSFERASE PMT26-RELATED"/>
    <property type="match status" value="1"/>
</dbReference>
<dbReference type="Proteomes" id="UP000235145">
    <property type="component" value="Unassembled WGS sequence"/>
</dbReference>
<evidence type="ECO:0000256" key="2">
    <source>
        <dbReference type="ARBA" id="ARBA00023180"/>
    </source>
</evidence>
<protein>
    <recommendedName>
        <fullName evidence="3">Methyltransferase</fullName>
        <ecNumber evidence="3">2.1.1.-</ecNumber>
    </recommendedName>
</protein>
<evidence type="ECO:0000313" key="5">
    <source>
        <dbReference type="Proteomes" id="UP000235145"/>
    </source>
</evidence>
<comment type="similarity">
    <text evidence="3">Belongs to the methyltransferase superfamily.</text>
</comment>
<dbReference type="GO" id="GO:0032259">
    <property type="term" value="P:methylation"/>
    <property type="evidence" value="ECO:0007669"/>
    <property type="project" value="UniProtKB-KW"/>
</dbReference>
<sequence length="86" mass="9981">MEDLNVWVMNVVPLNSPDTLPIIYERGLFGIYHTGVNHSVLTHVHMIFFMLIIFFQILKKGIHQSSVSLQCTFVELFFCSILYFVS</sequence>
<keyword evidence="3" id="KW-0735">Signal-anchor</keyword>
<keyword evidence="2 3" id="KW-0325">Glycoprotein</keyword>
<accession>A0A9R1VGU5</accession>
<reference evidence="4 5" key="1">
    <citation type="journal article" date="2017" name="Nat. Commun.">
        <title>Genome assembly with in vitro proximity ligation data and whole-genome triplication in lettuce.</title>
        <authorList>
            <person name="Reyes-Chin-Wo S."/>
            <person name="Wang Z."/>
            <person name="Yang X."/>
            <person name="Kozik A."/>
            <person name="Arikit S."/>
            <person name="Song C."/>
            <person name="Xia L."/>
            <person name="Froenicke L."/>
            <person name="Lavelle D.O."/>
            <person name="Truco M.J."/>
            <person name="Xia R."/>
            <person name="Zhu S."/>
            <person name="Xu C."/>
            <person name="Xu H."/>
            <person name="Xu X."/>
            <person name="Cox K."/>
            <person name="Korf I."/>
            <person name="Meyers B.C."/>
            <person name="Michelmore R.W."/>
        </authorList>
    </citation>
    <scope>NUCLEOTIDE SEQUENCE [LARGE SCALE GENOMIC DNA]</scope>
    <source>
        <strain evidence="5">cv. Salinas</strain>
        <tissue evidence="4">Seedlings</tissue>
    </source>
</reference>
<dbReference type="AlphaFoldDB" id="A0A9R1VGU5"/>
<keyword evidence="3" id="KW-0472">Membrane</keyword>
<feature type="transmembrane region" description="Helical" evidence="3">
    <location>
        <begin position="67"/>
        <end position="85"/>
    </location>
</feature>
<dbReference type="PANTHER" id="PTHR10108">
    <property type="entry name" value="SAM-DEPENDENT METHYLTRANSFERASE"/>
    <property type="match status" value="1"/>
</dbReference>
<comment type="caution">
    <text evidence="3">Lacks conserved residue(s) required for the propagation of feature annotation.</text>
</comment>
<proteinExistence type="inferred from homology"/>
<keyword evidence="1 3" id="KW-0489">Methyltransferase</keyword>
<name>A0A9R1VGU5_LACSA</name>
<comment type="caution">
    <text evidence="4">The sequence shown here is derived from an EMBL/GenBank/DDBJ whole genome shotgun (WGS) entry which is preliminary data.</text>
</comment>
<organism evidence="4 5">
    <name type="scientific">Lactuca sativa</name>
    <name type="common">Garden lettuce</name>
    <dbReference type="NCBI Taxonomy" id="4236"/>
    <lineage>
        <taxon>Eukaryota</taxon>
        <taxon>Viridiplantae</taxon>
        <taxon>Streptophyta</taxon>
        <taxon>Embryophyta</taxon>
        <taxon>Tracheophyta</taxon>
        <taxon>Spermatophyta</taxon>
        <taxon>Magnoliopsida</taxon>
        <taxon>eudicotyledons</taxon>
        <taxon>Gunneridae</taxon>
        <taxon>Pentapetalae</taxon>
        <taxon>asterids</taxon>
        <taxon>campanulids</taxon>
        <taxon>Asterales</taxon>
        <taxon>Asteraceae</taxon>
        <taxon>Cichorioideae</taxon>
        <taxon>Cichorieae</taxon>
        <taxon>Lactucinae</taxon>
        <taxon>Lactuca</taxon>
    </lineage>
</organism>
<keyword evidence="3" id="KW-1133">Transmembrane helix</keyword>